<evidence type="ECO:0000313" key="3">
    <source>
        <dbReference type="EMBL" id="NJB72620.1"/>
    </source>
</evidence>
<organism evidence="3 4">
    <name type="scientific">Saonia flava</name>
    <dbReference type="NCBI Taxonomy" id="523696"/>
    <lineage>
        <taxon>Bacteria</taxon>
        <taxon>Pseudomonadati</taxon>
        <taxon>Bacteroidota</taxon>
        <taxon>Flavobacteriia</taxon>
        <taxon>Flavobacteriales</taxon>
        <taxon>Flavobacteriaceae</taxon>
        <taxon>Saonia</taxon>
    </lineage>
</organism>
<dbReference type="Proteomes" id="UP000590442">
    <property type="component" value="Unassembled WGS sequence"/>
</dbReference>
<keyword evidence="4" id="KW-1185">Reference proteome</keyword>
<accession>A0A846R0D5</accession>
<dbReference type="Gene3D" id="3.10.620.30">
    <property type="match status" value="1"/>
</dbReference>
<comment type="caution">
    <text evidence="3">The sequence shown here is derived from an EMBL/GenBank/DDBJ whole genome shotgun (WGS) entry which is preliminary data.</text>
</comment>
<dbReference type="RefSeq" id="WP_167965820.1">
    <property type="nucleotide sequence ID" value="NZ_JAATJJ010000002.1"/>
</dbReference>
<feature type="chain" id="PRO_5032283167" description="DUF3857 domain-containing protein" evidence="1">
    <location>
        <begin position="23"/>
        <end position="649"/>
    </location>
</feature>
<dbReference type="EMBL" id="JAATJJ010000002">
    <property type="protein sequence ID" value="NJB72620.1"/>
    <property type="molecule type" value="Genomic_DNA"/>
</dbReference>
<sequence length="649" mass="75766">MKNSFLISIFFLFILLPTNAQKGHVFGELTAVEKELTVYIKDPSAHAVVLYEWGDNYFDVFRNSIRLIKKYHVKIKILDEKGFDEGTISIKYLNDEKIKKIKTLIHNDNDLTSVSESQIYTTQLNKFTNELKFTYPSLKVGSIIEYEYTLESPYIYRLNGWEFQSHIPKIHSEYNARIPGMYVYNRALYGSLSLHENSAKVKKGCFKSTFLKWDCEELIYVMKNIPAFNSDSNFMLSASNYMSRIEFELAEIVYTNGQKQDVSSTWEEIDSDYKNAESIGEQLTKKNFFARKVPDKLFDPVNQLDKAKMIYSFVQEHFNWNNTFGSYNYSNVKEAFRIKKGSVSEINMSLINLLNAAGIKADLMLISTRENGLPKKIHPVVYDFNYFVAKLKIGEKDYLLDASDKNLSFGMLPFRCLNHYGRVMDFENKSYWYDITPFVESKKMIRGKLTFDPVNKKALGIFDELNYGYDAVFKRQKISNNSETEYFEDLENSVVGNFDIISYKIVEERSDDKKITERIEYEIENVLESDNVYFNPFITKFFDKNPFLLEERNYPIDFGYKRNYTFSISIEVPNGYSVDQLPEKIKKVLSDNMGLLQFETSLTGNNITVYFNLSLNKTHYLPENYNELKELFANVVTVQNNTVIVLKKK</sequence>
<keyword evidence="1" id="KW-0732">Signal</keyword>
<gene>
    <name evidence="3" type="ORF">GGR42_003111</name>
</gene>
<protein>
    <recommendedName>
        <fullName evidence="2">DUF3857 domain-containing protein</fullName>
    </recommendedName>
</protein>
<evidence type="ECO:0000256" key="1">
    <source>
        <dbReference type="SAM" id="SignalP"/>
    </source>
</evidence>
<proteinExistence type="predicted"/>
<evidence type="ECO:0000313" key="4">
    <source>
        <dbReference type="Proteomes" id="UP000590442"/>
    </source>
</evidence>
<dbReference type="Pfam" id="PF12969">
    <property type="entry name" value="DUF3857"/>
    <property type="match status" value="1"/>
</dbReference>
<dbReference type="Gene3D" id="2.60.40.3140">
    <property type="match status" value="1"/>
</dbReference>
<feature type="domain" description="DUF3857" evidence="2">
    <location>
        <begin position="70"/>
        <end position="179"/>
    </location>
</feature>
<reference evidence="3 4" key="1">
    <citation type="submission" date="2020-03" db="EMBL/GenBank/DDBJ databases">
        <title>Genomic Encyclopedia of Type Strains, Phase IV (KMG-IV): sequencing the most valuable type-strain genomes for metagenomic binning, comparative biology and taxonomic classification.</title>
        <authorList>
            <person name="Goeker M."/>
        </authorList>
    </citation>
    <scope>NUCLEOTIDE SEQUENCE [LARGE SCALE GENOMIC DNA]</scope>
    <source>
        <strain evidence="3 4">DSM 29762</strain>
    </source>
</reference>
<name>A0A846R0D5_9FLAO</name>
<evidence type="ECO:0000259" key="2">
    <source>
        <dbReference type="Pfam" id="PF12969"/>
    </source>
</evidence>
<dbReference type="Gene3D" id="2.60.120.1130">
    <property type="match status" value="1"/>
</dbReference>
<dbReference type="AlphaFoldDB" id="A0A846R0D5"/>
<dbReference type="InterPro" id="IPR024618">
    <property type="entry name" value="DUF3857"/>
</dbReference>
<feature type="signal peptide" evidence="1">
    <location>
        <begin position="1"/>
        <end position="22"/>
    </location>
</feature>